<dbReference type="InterPro" id="IPR009406">
    <property type="entry name" value="DUF1056"/>
</dbReference>
<sequence>MIFKQILPIIWRIFDLICYLAALITINWAMFSLNQTAGAVTLAISFAITGLVSELIANNTPKGGD</sequence>
<gene>
    <name evidence="1" type="ORF">DFP99_0567</name>
</gene>
<keyword evidence="2" id="KW-1185">Reference proteome</keyword>
<dbReference type="EMBL" id="QRAS01000001">
    <property type="protein sequence ID" value="RDL12135.1"/>
    <property type="molecule type" value="Genomic_DNA"/>
</dbReference>
<accession>A0A288Q6E8</accession>
<evidence type="ECO:0000313" key="1">
    <source>
        <dbReference type="EMBL" id="RDL12135.1"/>
    </source>
</evidence>
<dbReference type="RefSeq" id="WP_070230186.1">
    <property type="nucleotide sequence ID" value="NZ_BJYO01000002.1"/>
</dbReference>
<dbReference type="KEGG" id="wso:WSWS_00938"/>
<reference evidence="1 2" key="1">
    <citation type="submission" date="2018-07" db="EMBL/GenBank/DDBJ databases">
        <title>Genomic Encyclopedia of Type Strains, Phase III (KMG-III): the genomes of soil and plant-associated and newly described type strains.</title>
        <authorList>
            <person name="Whitman W."/>
        </authorList>
    </citation>
    <scope>NUCLEOTIDE SEQUENCE [LARGE SCALE GENOMIC DNA]</scope>
    <source>
        <strain evidence="1 2">CECT 7031</strain>
    </source>
</reference>
<comment type="caution">
    <text evidence="1">The sequence shown here is derived from an EMBL/GenBank/DDBJ whole genome shotgun (WGS) entry which is preliminary data.</text>
</comment>
<proteinExistence type="predicted"/>
<name>A0A288Q6E8_9LACO</name>
<dbReference type="AlphaFoldDB" id="A0A288Q6E8"/>
<dbReference type="GeneID" id="94546134"/>
<evidence type="ECO:0000313" key="2">
    <source>
        <dbReference type="Proteomes" id="UP000254912"/>
    </source>
</evidence>
<dbReference type="Pfam" id="PF06341">
    <property type="entry name" value="DUF1056"/>
    <property type="match status" value="1"/>
</dbReference>
<organism evidence="1 2">
    <name type="scientific">Weissella soli</name>
    <dbReference type="NCBI Taxonomy" id="155866"/>
    <lineage>
        <taxon>Bacteria</taxon>
        <taxon>Bacillati</taxon>
        <taxon>Bacillota</taxon>
        <taxon>Bacilli</taxon>
        <taxon>Lactobacillales</taxon>
        <taxon>Lactobacillaceae</taxon>
        <taxon>Weissella</taxon>
    </lineage>
</organism>
<dbReference type="Proteomes" id="UP000254912">
    <property type="component" value="Unassembled WGS sequence"/>
</dbReference>
<protein>
    <submittedName>
        <fullName evidence="1">Uncharacterized protein DUF1056</fullName>
    </submittedName>
</protein>